<dbReference type="EMBL" id="MFJK01000003">
    <property type="protein sequence ID" value="OGG19773.1"/>
    <property type="molecule type" value="Genomic_DNA"/>
</dbReference>
<dbReference type="Proteomes" id="UP000177871">
    <property type="component" value="Unassembled WGS sequence"/>
</dbReference>
<protein>
    <recommendedName>
        <fullName evidence="1">SH3b domain-containing protein</fullName>
    </recommendedName>
</protein>
<comment type="caution">
    <text evidence="2">The sequence shown here is derived from an EMBL/GenBank/DDBJ whole genome shotgun (WGS) entry which is preliminary data.</text>
</comment>
<dbReference type="PROSITE" id="PS51781">
    <property type="entry name" value="SH3B"/>
    <property type="match status" value="1"/>
</dbReference>
<name>A0A1F6A568_9BACT</name>
<reference evidence="2 3" key="1">
    <citation type="journal article" date="2016" name="Nat. Commun.">
        <title>Thousands of microbial genomes shed light on interconnected biogeochemical processes in an aquifer system.</title>
        <authorList>
            <person name="Anantharaman K."/>
            <person name="Brown C.T."/>
            <person name="Hug L.A."/>
            <person name="Sharon I."/>
            <person name="Castelle C.J."/>
            <person name="Probst A.J."/>
            <person name="Thomas B.C."/>
            <person name="Singh A."/>
            <person name="Wilkins M.J."/>
            <person name="Karaoz U."/>
            <person name="Brodie E.L."/>
            <person name="Williams K.H."/>
            <person name="Hubbard S.S."/>
            <person name="Banfield J.F."/>
        </authorList>
    </citation>
    <scope>NUCLEOTIDE SEQUENCE [LARGE SCALE GENOMIC DNA]</scope>
</reference>
<dbReference type="SMART" id="SM00287">
    <property type="entry name" value="SH3b"/>
    <property type="match status" value="1"/>
</dbReference>
<accession>A0A1F6A568</accession>
<dbReference type="Pfam" id="PF08239">
    <property type="entry name" value="SH3_3"/>
    <property type="match status" value="1"/>
</dbReference>
<dbReference type="InterPro" id="IPR013229">
    <property type="entry name" value="PEGA"/>
</dbReference>
<feature type="domain" description="SH3b" evidence="1">
    <location>
        <begin position="223"/>
        <end position="289"/>
    </location>
</feature>
<dbReference type="Gene3D" id="2.30.30.40">
    <property type="entry name" value="SH3 Domains"/>
    <property type="match status" value="1"/>
</dbReference>
<organism evidence="2 3">
    <name type="scientific">Candidatus Gottesmanbacteria bacterium RIFCSPHIGHO2_01_FULL_47_48</name>
    <dbReference type="NCBI Taxonomy" id="1798381"/>
    <lineage>
        <taxon>Bacteria</taxon>
        <taxon>Candidatus Gottesmaniibacteriota</taxon>
    </lineage>
</organism>
<dbReference type="AlphaFoldDB" id="A0A1F6A568"/>
<gene>
    <name evidence="2" type="ORF">A2721_01210</name>
</gene>
<evidence type="ECO:0000313" key="3">
    <source>
        <dbReference type="Proteomes" id="UP000177871"/>
    </source>
</evidence>
<proteinExistence type="predicted"/>
<evidence type="ECO:0000259" key="1">
    <source>
        <dbReference type="PROSITE" id="PS51781"/>
    </source>
</evidence>
<sequence>MDNRRILIVTLTLIIFVGLALATKFFFLDRKVNSISALRVDSFPAATVFLDDRQVGQTPYLNDKLGPGEYKLRVAVTGTPGTFYPWETKIKLSPESLTYVSRDIGKDDQTSGGQILWLERLSSNKSAEAAIISDPSSATIKFDGSEKGTTSQVLKDLPAGDHEISVSLPGYSDQIIKARISGGFRLNAAVKLAKISLDALVEEAPVATESATKTATASADTPPKPYVVIEETGLGFLRVRSGPSTSATQSALVTPGDKYPLISEVSGWVQIKLASVSGWVSDKYVQKVK</sequence>
<dbReference type="STRING" id="1798381.A2721_01210"/>
<dbReference type="Pfam" id="PF08308">
    <property type="entry name" value="PEGA"/>
    <property type="match status" value="2"/>
</dbReference>
<dbReference type="InterPro" id="IPR003646">
    <property type="entry name" value="SH3-like_bac-type"/>
</dbReference>
<evidence type="ECO:0000313" key="2">
    <source>
        <dbReference type="EMBL" id="OGG19773.1"/>
    </source>
</evidence>